<protein>
    <submittedName>
        <fullName evidence="2">Protein FAM13A isoform X1</fullName>
    </submittedName>
</protein>
<dbReference type="Proteomes" id="UP000000437">
    <property type="component" value="Chromosome 23"/>
</dbReference>
<organism evidence="1 2">
    <name type="scientific">Danio rerio</name>
    <name type="common">Zebrafish</name>
    <name type="synonym">Brachydanio rerio</name>
    <dbReference type="NCBI Taxonomy" id="7955"/>
    <lineage>
        <taxon>Eukaryota</taxon>
        <taxon>Metazoa</taxon>
        <taxon>Chordata</taxon>
        <taxon>Craniata</taxon>
        <taxon>Vertebrata</taxon>
        <taxon>Euteleostomi</taxon>
        <taxon>Actinopterygii</taxon>
        <taxon>Neopterygii</taxon>
        <taxon>Teleostei</taxon>
        <taxon>Ostariophysi</taxon>
        <taxon>Cypriniformes</taxon>
        <taxon>Danionidae</taxon>
        <taxon>Danioninae</taxon>
        <taxon>Danio</taxon>
    </lineage>
</organism>
<accession>A0AC58INE7</accession>
<evidence type="ECO:0000313" key="1">
    <source>
        <dbReference type="Proteomes" id="UP000000437"/>
    </source>
</evidence>
<name>A0AC58INE7_DANRE</name>
<gene>
    <name evidence="2" type="primary">LOC137489173</name>
</gene>
<reference evidence="2" key="1">
    <citation type="submission" date="2025-08" db="UniProtKB">
        <authorList>
            <consortium name="RefSeq"/>
        </authorList>
    </citation>
    <scope>IDENTIFICATION</scope>
    <source>
        <strain evidence="2">Tuebingen</strain>
        <tissue evidence="2">Fibroblasts and whole tissue</tissue>
    </source>
</reference>
<dbReference type="RefSeq" id="XP_073795756.1">
    <property type="nucleotide sequence ID" value="XM_073939655.1"/>
</dbReference>
<proteinExistence type="predicted"/>
<sequence>MGLLCKVISLFCWTTSDDSDSVDSCEPAFRTRPVFGVCLQRLRNAGQMRQGVPAVLMQMVEFLEQYGERFDNPHEKFCRKLKQSAVCWDCVCFHMCVGLHQRELFCVSGSEAEREALRQRLDRGEIQFFSKDDVHAVASLLILFLKELPHGLIPDEDAKRLLRVYAKTRGKGLNLRRAKKVLESYPPDTFNILSLLFHFLSRVAAQSRVNHMTSERLAKVFGPCIFHVRSVPDSSMKQVELELCVYLTQHLIDSVTILLPNMYPPKPKGVLLCTGDGAAVSGHTHHSGQRSAVDEHLIQD</sequence>
<keyword evidence="1" id="KW-1185">Reference proteome</keyword>
<evidence type="ECO:0000313" key="2">
    <source>
        <dbReference type="RefSeq" id="XP_073795756.1"/>
    </source>
</evidence>